<organism evidence="2 3">
    <name type="scientific">Granulibacter bethesdensis</name>
    <dbReference type="NCBI Taxonomy" id="364410"/>
    <lineage>
        <taxon>Bacteria</taxon>
        <taxon>Pseudomonadati</taxon>
        <taxon>Pseudomonadota</taxon>
        <taxon>Alphaproteobacteria</taxon>
        <taxon>Acetobacterales</taxon>
        <taxon>Acetobacteraceae</taxon>
        <taxon>Granulibacter</taxon>
    </lineage>
</organism>
<dbReference type="Gene3D" id="1.40.20.10">
    <property type="entry name" value="CHAD domain"/>
    <property type="match status" value="1"/>
</dbReference>
<dbReference type="RefSeq" id="WP_081368839.1">
    <property type="nucleotide sequence ID" value="NZ_CP018191.1"/>
</dbReference>
<dbReference type="Proteomes" id="UP000182373">
    <property type="component" value="Chromosome"/>
</dbReference>
<sequence>MTDTSALPPVVMDTVAEAPAAETLCLGPDVEQGSVPVTITMAFDPAVAERLPRLAPLSRQRKGRMKTRSFRRIYHDTPDAAFFADHQALVVDGGMWRVESLAPPPLLPGSQLDDKTLIAPIETLLASYGIEGGVMPIASVEGRQRSIVLSDQTQMNSEDLTVFIEDGTIRNLTDTLPFGRIHIQGDARAIAGLASELQENEEARFRIPETPLSMLAVSHGRGLAARPASGLGAPEIDPGISTEDAARHIIGHLTLALLYWAPRIRLLKSGETDKTALEPVHQIRVTLRRLRSALSIFSAVLACPELDNVKAHLKTISTLLGPARDWDVFISQTGQTLLDTFPDHAGLKRLMERAAKQREQHYHTLLASLKTPGFDRLGLSLALLCQVRPWRQALHTLHDEVRHHREECLNQPIEIFAAGVLKKRLRKLPASAPIAELPATALHELRLHAKRLRYACEFFAACFPQKQGRRMIRRLSELQEELGILNDGAVAAGLMQEIDGKDGVQGAQARGIVLGFSAAHGASARQQIIAAWKHFHTAKPFWN</sequence>
<proteinExistence type="predicted"/>
<dbReference type="EMBL" id="CP018191">
    <property type="protein sequence ID" value="APH54154.1"/>
    <property type="molecule type" value="Genomic_DNA"/>
</dbReference>
<dbReference type="PANTHER" id="PTHR39339:SF1">
    <property type="entry name" value="CHAD DOMAIN-CONTAINING PROTEIN"/>
    <property type="match status" value="1"/>
</dbReference>
<dbReference type="InterPro" id="IPR007899">
    <property type="entry name" value="CHAD_dom"/>
</dbReference>
<evidence type="ECO:0000313" key="2">
    <source>
        <dbReference type="EMBL" id="APH54154.1"/>
    </source>
</evidence>
<dbReference type="PANTHER" id="PTHR39339">
    <property type="entry name" value="SLR1444 PROTEIN"/>
    <property type="match status" value="1"/>
</dbReference>
<evidence type="ECO:0000259" key="1">
    <source>
        <dbReference type="PROSITE" id="PS51708"/>
    </source>
</evidence>
<dbReference type="SMART" id="SM00880">
    <property type="entry name" value="CHAD"/>
    <property type="match status" value="1"/>
</dbReference>
<protein>
    <submittedName>
        <fullName evidence="2">Adenylate cyclase family</fullName>
    </submittedName>
</protein>
<name>A0AAC9P8M4_9PROT</name>
<dbReference type="AlphaFoldDB" id="A0AAC9P8M4"/>
<dbReference type="PROSITE" id="PS51708">
    <property type="entry name" value="CHAD"/>
    <property type="match status" value="1"/>
</dbReference>
<reference evidence="3" key="1">
    <citation type="submission" date="2016-11" db="EMBL/GenBank/DDBJ databases">
        <title>Comparative genomic and phenotypic analysis of Granulibacter bethesdensis clinical isolates from patients with chronic granulomatous disease.</title>
        <authorList>
            <person name="Zarember K.A."/>
            <person name="Porcella S.F."/>
            <person name="Chu J."/>
            <person name="Ding L."/>
            <person name="Dahlstrom E."/>
            <person name="Barbian K."/>
            <person name="Martens C."/>
            <person name="Sykora L."/>
            <person name="Kramer S."/>
            <person name="Pettinato A.M."/>
            <person name="Hong H."/>
            <person name="Wald G."/>
            <person name="Berg L.J."/>
            <person name="Rogge L.S."/>
            <person name="Greenberg D.E."/>
            <person name="Falcone E.L."/>
            <person name="Neves J.F."/>
            <person name="Simoes M.J."/>
            <person name="Casal M."/>
            <person name="Rodriguez-Lopez F.C."/>
            <person name="Zelazny A."/>
            <person name="Gallin J.I."/>
            <person name="Holland S.M."/>
        </authorList>
    </citation>
    <scope>NUCLEOTIDE SEQUENCE [LARGE SCALE GENOMIC DNA]</scope>
    <source>
        <strain evidence="3">NIH9.1</strain>
    </source>
</reference>
<feature type="domain" description="CHAD" evidence="1">
    <location>
        <begin position="239"/>
        <end position="543"/>
    </location>
</feature>
<accession>A0AAC9P8M4</accession>
<gene>
    <name evidence="2" type="ORF">GbCGDNIH9_0898</name>
</gene>
<evidence type="ECO:0000313" key="3">
    <source>
        <dbReference type="Proteomes" id="UP000182373"/>
    </source>
</evidence>
<dbReference type="Pfam" id="PF05235">
    <property type="entry name" value="CHAD"/>
    <property type="match status" value="1"/>
</dbReference>
<dbReference type="InterPro" id="IPR038186">
    <property type="entry name" value="CHAD_dom_sf"/>
</dbReference>